<reference evidence="1 2" key="1">
    <citation type="journal article" date="2018" name="PLoS Genet.">
        <title>Population sequencing reveals clonal diversity and ancestral inbreeding in the grapevine cultivar Chardonnay.</title>
        <authorList>
            <person name="Roach M.J."/>
            <person name="Johnson D.L."/>
            <person name="Bohlmann J."/>
            <person name="van Vuuren H.J."/>
            <person name="Jones S.J."/>
            <person name="Pretorius I.S."/>
            <person name="Schmidt S.A."/>
            <person name="Borneman A.R."/>
        </authorList>
    </citation>
    <scope>NUCLEOTIDE SEQUENCE [LARGE SCALE GENOMIC DNA]</scope>
    <source>
        <strain evidence="2">cv. Chardonnay</strain>
        <tissue evidence="1">Leaf</tissue>
    </source>
</reference>
<evidence type="ECO:0008006" key="3">
    <source>
        <dbReference type="Google" id="ProtNLM"/>
    </source>
</evidence>
<dbReference type="AlphaFoldDB" id="A0A438G395"/>
<accession>A0A438G395</accession>
<comment type="caution">
    <text evidence="1">The sequence shown here is derived from an EMBL/GenBank/DDBJ whole genome shotgun (WGS) entry which is preliminary data.</text>
</comment>
<evidence type="ECO:0000313" key="2">
    <source>
        <dbReference type="Proteomes" id="UP000288805"/>
    </source>
</evidence>
<dbReference type="Proteomes" id="UP000288805">
    <property type="component" value="Unassembled WGS sequence"/>
</dbReference>
<dbReference type="PANTHER" id="PTHR31973:SF187">
    <property type="entry name" value="MUTATOR TRANSPOSASE MUDRA PROTEIN"/>
    <property type="match status" value="1"/>
</dbReference>
<dbReference type="PANTHER" id="PTHR31973">
    <property type="entry name" value="POLYPROTEIN, PUTATIVE-RELATED"/>
    <property type="match status" value="1"/>
</dbReference>
<dbReference type="EMBL" id="QGNW01000636">
    <property type="protein sequence ID" value="RVW66671.1"/>
    <property type="molecule type" value="Genomic_DNA"/>
</dbReference>
<protein>
    <recommendedName>
        <fullName evidence="3">Transposase MuDR plant domain-containing protein</fullName>
    </recommendedName>
</protein>
<gene>
    <name evidence="1" type="ORF">CK203_066241</name>
</gene>
<name>A0A438G395_VITVI</name>
<organism evidence="1 2">
    <name type="scientific">Vitis vinifera</name>
    <name type="common">Grape</name>
    <dbReference type="NCBI Taxonomy" id="29760"/>
    <lineage>
        <taxon>Eukaryota</taxon>
        <taxon>Viridiplantae</taxon>
        <taxon>Streptophyta</taxon>
        <taxon>Embryophyta</taxon>
        <taxon>Tracheophyta</taxon>
        <taxon>Spermatophyta</taxon>
        <taxon>Magnoliopsida</taxon>
        <taxon>eudicotyledons</taxon>
        <taxon>Gunneridae</taxon>
        <taxon>Pentapetalae</taxon>
        <taxon>rosids</taxon>
        <taxon>Vitales</taxon>
        <taxon>Vitaceae</taxon>
        <taxon>Viteae</taxon>
        <taxon>Vitis</taxon>
    </lineage>
</organism>
<proteinExistence type="predicted"/>
<evidence type="ECO:0000313" key="1">
    <source>
        <dbReference type="EMBL" id="RVW66671.1"/>
    </source>
</evidence>
<sequence length="178" mass="20210">MTVVCTIQDCPWKITAHAIGNSNIVQVHTFRNMHNHYLEDVASSQPLDFVRQYGIQLTYLQAWKMKEKAKERIYGLPKNYYKLLPWMGERMFATNPRSSVELSYSDDGHFEQLFVAHSISIQGFLMGCQPIIAIDSAHMSGPHGGALFSTTAYDANDSMFPLAFGVMSSRNYEDSCRK</sequence>